<name>A0A0P0P091_9CAUL</name>
<protein>
    <recommendedName>
        <fullName evidence="3">Cell shape-determining protein MreC</fullName>
    </recommendedName>
    <alternativeName>
        <fullName evidence="6">Cell shape protein MreC</fullName>
    </alternativeName>
    <alternativeName>
        <fullName evidence="7">Rod shape-determining protein MreC</fullName>
    </alternativeName>
</protein>
<dbReference type="InterPro" id="IPR007221">
    <property type="entry name" value="MreC"/>
</dbReference>
<dbReference type="FunFam" id="2.40.10.350:FF:000006">
    <property type="entry name" value="Rod shape-determining protein MreC"/>
    <property type="match status" value="1"/>
</dbReference>
<evidence type="ECO:0000259" key="10">
    <source>
        <dbReference type="Pfam" id="PF04085"/>
    </source>
</evidence>
<keyword evidence="12" id="KW-1185">Reference proteome</keyword>
<dbReference type="GO" id="GO:0005886">
    <property type="term" value="C:plasma membrane"/>
    <property type="evidence" value="ECO:0007669"/>
    <property type="project" value="TreeGrafter"/>
</dbReference>
<feature type="compositionally biased region" description="Pro residues" evidence="8">
    <location>
        <begin position="323"/>
        <end position="335"/>
    </location>
</feature>
<evidence type="ECO:0000256" key="2">
    <source>
        <dbReference type="ARBA" id="ARBA00009369"/>
    </source>
</evidence>
<feature type="region of interest" description="Disordered" evidence="8">
    <location>
        <begin position="287"/>
        <end position="344"/>
    </location>
</feature>
<evidence type="ECO:0000256" key="6">
    <source>
        <dbReference type="ARBA" id="ARBA00032089"/>
    </source>
</evidence>
<keyword evidence="9" id="KW-1133">Transmembrane helix</keyword>
<dbReference type="GO" id="GO:0008360">
    <property type="term" value="P:regulation of cell shape"/>
    <property type="evidence" value="ECO:0007669"/>
    <property type="project" value="UniProtKB-KW"/>
</dbReference>
<accession>A0A0P0P091</accession>
<sequence length="344" mass="36520">MPFREGPLGDLKVPLTWTAAVALIVAAVIAVAFLLADRRETLQDHAYGVTRQTVDTVSKPVSGAIAAPGRWTGLGLDFARSYFFTASENRRLKAELAEMRQWRDRALSLQDSNDRYKSLLGLKTDPPIPMASARVVSDSRGPFANTRLADAGSEKGVLVGNPVLNERGLVGRIVGVSRGASRVLLLTDIASRTPVMIDRTNARAILTGDGGPNPKLEYLRGVDPIQQGDRVVTSGDGGVVPRGLPVGAAVKGLDGRWRVVLFADDAAIDFVRILLFKDFSQLADEKQLQTRSLPPVTTEDPQASILSRPAAPAAKPPVALAPAPAPAVTPRPPAAKPVVAGGQQ</sequence>
<dbReference type="RefSeq" id="WP_062147301.1">
    <property type="nucleotide sequence ID" value="NZ_CP013002.1"/>
</dbReference>
<dbReference type="InterPro" id="IPR055342">
    <property type="entry name" value="MreC_beta-barrel_core"/>
</dbReference>
<dbReference type="eggNOG" id="COG1792">
    <property type="taxonomic scope" value="Bacteria"/>
</dbReference>
<keyword evidence="9" id="KW-0472">Membrane</keyword>
<feature type="domain" description="Rod shape-determining protein MreC beta-barrel core" evidence="10">
    <location>
        <begin position="135"/>
        <end position="251"/>
    </location>
</feature>
<evidence type="ECO:0000256" key="8">
    <source>
        <dbReference type="SAM" id="MobiDB-lite"/>
    </source>
</evidence>
<dbReference type="InterPro" id="IPR042175">
    <property type="entry name" value="Cell/Rod_MreC_2"/>
</dbReference>
<dbReference type="OrthoDB" id="8478127at2"/>
<dbReference type="STRING" id="69395.AQ619_11095"/>
<dbReference type="Gene3D" id="2.40.10.340">
    <property type="entry name" value="Rod shape-determining protein MreC, domain 1"/>
    <property type="match status" value="1"/>
</dbReference>
<feature type="transmembrane region" description="Helical" evidence="9">
    <location>
        <begin position="15"/>
        <end position="36"/>
    </location>
</feature>
<proteinExistence type="inferred from homology"/>
<evidence type="ECO:0000313" key="11">
    <source>
        <dbReference type="EMBL" id="ALL13837.1"/>
    </source>
</evidence>
<feature type="compositionally biased region" description="Low complexity" evidence="8">
    <location>
        <begin position="309"/>
        <end position="322"/>
    </location>
</feature>
<keyword evidence="9" id="KW-0812">Transmembrane</keyword>
<dbReference type="AlphaFoldDB" id="A0A0P0P091"/>
<dbReference type="NCBIfam" id="NF010533">
    <property type="entry name" value="PRK13922.9-5"/>
    <property type="match status" value="1"/>
</dbReference>
<keyword evidence="4" id="KW-0133">Cell shape</keyword>
<keyword evidence="5" id="KW-0175">Coiled coil</keyword>
<dbReference type="Pfam" id="PF04085">
    <property type="entry name" value="MreC"/>
    <property type="match status" value="1"/>
</dbReference>
<evidence type="ECO:0000256" key="3">
    <source>
        <dbReference type="ARBA" id="ARBA00013855"/>
    </source>
</evidence>
<dbReference type="PANTHER" id="PTHR34138:SF1">
    <property type="entry name" value="CELL SHAPE-DETERMINING PROTEIN MREC"/>
    <property type="match status" value="1"/>
</dbReference>
<dbReference type="InterPro" id="IPR042177">
    <property type="entry name" value="Cell/Rod_1"/>
</dbReference>
<dbReference type="EMBL" id="CP013002">
    <property type="protein sequence ID" value="ALL13837.1"/>
    <property type="molecule type" value="Genomic_DNA"/>
</dbReference>
<dbReference type="PANTHER" id="PTHR34138">
    <property type="entry name" value="CELL SHAPE-DETERMINING PROTEIN MREC"/>
    <property type="match status" value="1"/>
</dbReference>
<dbReference type="Gene3D" id="2.40.10.350">
    <property type="entry name" value="Rod shape-determining protein MreC, domain 2"/>
    <property type="match status" value="1"/>
</dbReference>
<comment type="similarity">
    <text evidence="2">Belongs to the MreC family.</text>
</comment>
<reference evidence="11 12" key="1">
    <citation type="submission" date="2015-10" db="EMBL/GenBank/DDBJ databases">
        <title>Conservation of the essential genome among Caulobacter and Brevundimonas species.</title>
        <authorList>
            <person name="Scott D."/>
            <person name="Ely B."/>
        </authorList>
    </citation>
    <scope>NUCLEOTIDE SEQUENCE [LARGE SCALE GENOMIC DNA]</scope>
    <source>
        <strain evidence="11 12">CB4</strain>
    </source>
</reference>
<dbReference type="KEGG" id="chq:AQ619_11095"/>
<organism evidence="11 12">
    <name type="scientific">Caulobacter henricii</name>
    <dbReference type="NCBI Taxonomy" id="69395"/>
    <lineage>
        <taxon>Bacteria</taxon>
        <taxon>Pseudomonadati</taxon>
        <taxon>Pseudomonadota</taxon>
        <taxon>Alphaproteobacteria</taxon>
        <taxon>Caulobacterales</taxon>
        <taxon>Caulobacteraceae</taxon>
        <taxon>Caulobacter</taxon>
    </lineage>
</organism>
<evidence type="ECO:0000256" key="7">
    <source>
        <dbReference type="ARBA" id="ARBA00080576"/>
    </source>
</evidence>
<dbReference type="GO" id="GO:0030313">
    <property type="term" value="C:cell envelope"/>
    <property type="evidence" value="ECO:0007669"/>
    <property type="project" value="UniProtKB-SubCell"/>
</dbReference>
<evidence type="ECO:0000313" key="12">
    <source>
        <dbReference type="Proteomes" id="UP000056905"/>
    </source>
</evidence>
<evidence type="ECO:0000256" key="4">
    <source>
        <dbReference type="ARBA" id="ARBA00022960"/>
    </source>
</evidence>
<evidence type="ECO:0000256" key="9">
    <source>
        <dbReference type="SAM" id="Phobius"/>
    </source>
</evidence>
<evidence type="ECO:0000256" key="1">
    <source>
        <dbReference type="ARBA" id="ARBA00004196"/>
    </source>
</evidence>
<comment type="subcellular location">
    <subcellularLocation>
        <location evidence="1">Cell envelope</location>
    </subcellularLocation>
</comment>
<evidence type="ECO:0000256" key="5">
    <source>
        <dbReference type="ARBA" id="ARBA00023054"/>
    </source>
</evidence>
<dbReference type="Proteomes" id="UP000056905">
    <property type="component" value="Chromosome"/>
</dbReference>
<gene>
    <name evidence="11" type="ORF">AQ619_11095</name>
</gene>